<dbReference type="AlphaFoldDB" id="A0A2W2C5K2"/>
<dbReference type="GO" id="GO:0005886">
    <property type="term" value="C:plasma membrane"/>
    <property type="evidence" value="ECO:0007669"/>
    <property type="project" value="UniProtKB-SubCell"/>
</dbReference>
<dbReference type="InterPro" id="IPR038770">
    <property type="entry name" value="Na+/solute_symporter_sf"/>
</dbReference>
<evidence type="ECO:0000256" key="2">
    <source>
        <dbReference type="ARBA" id="ARBA00022448"/>
    </source>
</evidence>
<evidence type="ECO:0000256" key="3">
    <source>
        <dbReference type="ARBA" id="ARBA00022449"/>
    </source>
</evidence>
<protein>
    <submittedName>
        <fullName evidence="12">Cation transporter</fullName>
    </submittedName>
</protein>
<dbReference type="PANTHER" id="PTHR32507">
    <property type="entry name" value="NA(+)/H(+) ANTIPORTER 1"/>
    <property type="match status" value="1"/>
</dbReference>
<evidence type="ECO:0000313" key="13">
    <source>
        <dbReference type="Proteomes" id="UP000248749"/>
    </source>
</evidence>
<feature type="transmembrane region" description="Helical" evidence="10">
    <location>
        <begin position="292"/>
        <end position="311"/>
    </location>
</feature>
<accession>A0A2W2C5K2</accession>
<keyword evidence="6 10" id="KW-1133">Transmembrane helix</keyword>
<dbReference type="Proteomes" id="UP000248749">
    <property type="component" value="Unassembled WGS sequence"/>
</dbReference>
<name>A0A2W2C5K2_9ACTN</name>
<dbReference type="PANTHER" id="PTHR32507:SF8">
    <property type="entry name" value="CNH1P"/>
    <property type="match status" value="1"/>
</dbReference>
<feature type="transmembrane region" description="Helical" evidence="10">
    <location>
        <begin position="93"/>
        <end position="116"/>
    </location>
</feature>
<comment type="caution">
    <text evidence="12">The sequence shown here is derived from an EMBL/GenBank/DDBJ whole genome shotgun (WGS) entry which is preliminary data.</text>
</comment>
<dbReference type="OrthoDB" id="9810860at2"/>
<feature type="transmembrane region" description="Helical" evidence="10">
    <location>
        <begin position="6"/>
        <end position="25"/>
    </location>
</feature>
<feature type="transmembrane region" description="Helical" evidence="10">
    <location>
        <begin position="200"/>
        <end position="218"/>
    </location>
</feature>
<keyword evidence="8 10" id="KW-0472">Membrane</keyword>
<organism evidence="12 13">
    <name type="scientific">Micromonospora deserti</name>
    <dbReference type="NCBI Taxonomy" id="2070366"/>
    <lineage>
        <taxon>Bacteria</taxon>
        <taxon>Bacillati</taxon>
        <taxon>Actinomycetota</taxon>
        <taxon>Actinomycetes</taxon>
        <taxon>Micromonosporales</taxon>
        <taxon>Micromonosporaceae</taxon>
        <taxon>Micromonospora</taxon>
    </lineage>
</organism>
<feature type="transmembrane region" description="Helical" evidence="10">
    <location>
        <begin position="61"/>
        <end position="81"/>
    </location>
</feature>
<feature type="transmembrane region" description="Helical" evidence="10">
    <location>
        <begin position="317"/>
        <end position="337"/>
    </location>
</feature>
<feature type="transmembrane region" description="Helical" evidence="10">
    <location>
        <begin position="170"/>
        <end position="188"/>
    </location>
</feature>
<reference evidence="12 13" key="1">
    <citation type="submission" date="2018-01" db="EMBL/GenBank/DDBJ databases">
        <title>Draft genome sequence of Salinispora sp. 13K206.</title>
        <authorList>
            <person name="Sahin N."/>
            <person name="Saygin H."/>
            <person name="Ay H."/>
        </authorList>
    </citation>
    <scope>NUCLEOTIDE SEQUENCE [LARGE SCALE GENOMIC DNA]</scope>
    <source>
        <strain evidence="12 13">13K206</strain>
    </source>
</reference>
<evidence type="ECO:0000256" key="1">
    <source>
        <dbReference type="ARBA" id="ARBA00004651"/>
    </source>
</evidence>
<keyword evidence="7" id="KW-0406">Ion transport</keyword>
<keyword evidence="3" id="KW-0050">Antiport</keyword>
<feature type="transmembrane region" description="Helical" evidence="10">
    <location>
        <begin position="378"/>
        <end position="397"/>
    </location>
</feature>
<dbReference type="GO" id="GO:0015297">
    <property type="term" value="F:antiporter activity"/>
    <property type="evidence" value="ECO:0007669"/>
    <property type="project" value="UniProtKB-KW"/>
</dbReference>
<feature type="transmembrane region" description="Helical" evidence="10">
    <location>
        <begin position="238"/>
        <end position="266"/>
    </location>
</feature>
<keyword evidence="2" id="KW-0813">Transport</keyword>
<dbReference type="GO" id="GO:1902600">
    <property type="term" value="P:proton transmembrane transport"/>
    <property type="evidence" value="ECO:0007669"/>
    <property type="project" value="InterPro"/>
</dbReference>
<feature type="transmembrane region" description="Helical" evidence="10">
    <location>
        <begin position="349"/>
        <end position="366"/>
    </location>
</feature>
<keyword evidence="5 10" id="KW-0812">Transmembrane</keyword>
<evidence type="ECO:0000256" key="8">
    <source>
        <dbReference type="ARBA" id="ARBA00023136"/>
    </source>
</evidence>
<evidence type="ECO:0000256" key="5">
    <source>
        <dbReference type="ARBA" id="ARBA00022692"/>
    </source>
</evidence>
<sequence>MQPVDVAFAVVGLGALLAGILPRVLERRPLSMPIAFLGLGMLIFLLPTGLSSPDPLAHPEIATHLTEIGVVVALMGAGLKIDRPWSWARWSSTWRLLTIAMPLCIAAVALLGWWWAGLVPATALLLGAALAPTDPVLASDVQVGEPTDVEDSEDEVRFALTSEAGLNDGLAFPFVYAAIAIATTSLAPADWLGRWLTVDVLYKVGVGALGGWLIGWLLGRLFFRAPSELRLARHAEGFLALAATFLAYGLVEVVGGYGFLAVFVAARAIRAAERTHEFHTVLHDFAEQIERLLTVLLLLLLGGAVVGGLLAPLTWPAALVGLALVVLVRPLFGWLSLRGAPGRPAEHWVIALFGIRGVGSLFYLAYATTEADFPQADLVWATVGLVVIVSVVVHGIAATPVMRLLDRTGERTTDPGGRDRPAAPVPAANA</sequence>
<feature type="transmembrane region" description="Helical" evidence="10">
    <location>
        <begin position="32"/>
        <end position="49"/>
    </location>
</feature>
<comment type="subcellular location">
    <subcellularLocation>
        <location evidence="1">Cell membrane</location>
        <topology evidence="1">Multi-pass membrane protein</topology>
    </subcellularLocation>
</comment>
<proteinExistence type="predicted"/>
<feature type="compositionally biased region" description="Basic and acidic residues" evidence="9">
    <location>
        <begin position="407"/>
        <end position="421"/>
    </location>
</feature>
<evidence type="ECO:0000256" key="10">
    <source>
        <dbReference type="SAM" id="Phobius"/>
    </source>
</evidence>
<evidence type="ECO:0000256" key="4">
    <source>
        <dbReference type="ARBA" id="ARBA00022475"/>
    </source>
</evidence>
<evidence type="ECO:0000256" key="7">
    <source>
        <dbReference type="ARBA" id="ARBA00023065"/>
    </source>
</evidence>
<evidence type="ECO:0000313" key="12">
    <source>
        <dbReference type="EMBL" id="PZF93852.1"/>
    </source>
</evidence>
<keyword evidence="13" id="KW-1185">Reference proteome</keyword>
<dbReference type="Pfam" id="PF00999">
    <property type="entry name" value="Na_H_Exchanger"/>
    <property type="match status" value="1"/>
</dbReference>
<feature type="region of interest" description="Disordered" evidence="9">
    <location>
        <begin position="407"/>
        <end position="430"/>
    </location>
</feature>
<dbReference type="RefSeq" id="WP_111135754.1">
    <property type="nucleotide sequence ID" value="NZ_POUB01000151.1"/>
</dbReference>
<feature type="domain" description="Cation/H+ exchanger transmembrane" evidence="11">
    <location>
        <begin position="14"/>
        <end position="403"/>
    </location>
</feature>
<dbReference type="EMBL" id="POUB01000151">
    <property type="protein sequence ID" value="PZF93852.1"/>
    <property type="molecule type" value="Genomic_DNA"/>
</dbReference>
<keyword evidence="4" id="KW-1003">Cell membrane</keyword>
<evidence type="ECO:0000256" key="9">
    <source>
        <dbReference type="SAM" id="MobiDB-lite"/>
    </source>
</evidence>
<evidence type="ECO:0000259" key="11">
    <source>
        <dbReference type="Pfam" id="PF00999"/>
    </source>
</evidence>
<evidence type="ECO:0000256" key="6">
    <source>
        <dbReference type="ARBA" id="ARBA00022989"/>
    </source>
</evidence>
<dbReference type="Gene3D" id="1.20.1530.20">
    <property type="match status" value="1"/>
</dbReference>
<dbReference type="InterPro" id="IPR006153">
    <property type="entry name" value="Cation/H_exchanger_TM"/>
</dbReference>
<gene>
    <name evidence="12" type="ORF">C1I99_19995</name>
</gene>